<dbReference type="GO" id="GO:0009535">
    <property type="term" value="C:chloroplast thylakoid membrane"/>
    <property type="evidence" value="ECO:0007669"/>
    <property type="project" value="TreeGrafter"/>
</dbReference>
<feature type="non-terminal residue" evidence="3">
    <location>
        <position position="116"/>
    </location>
</feature>
<reference evidence="3 4" key="1">
    <citation type="submission" date="2020-10" db="EMBL/GenBank/DDBJ databases">
        <title>The Coptis chinensis genome and diversification of protoberbering-type alkaloids.</title>
        <authorList>
            <person name="Wang B."/>
            <person name="Shu S."/>
            <person name="Song C."/>
            <person name="Liu Y."/>
        </authorList>
    </citation>
    <scope>NUCLEOTIDE SEQUENCE [LARGE SCALE GENOMIC DNA]</scope>
    <source>
        <strain evidence="3">HL-2020</strain>
        <tissue evidence="3">Leaf</tissue>
    </source>
</reference>
<evidence type="ECO:0000313" key="3">
    <source>
        <dbReference type="EMBL" id="KAF9587325.1"/>
    </source>
</evidence>
<evidence type="ECO:0000313" key="4">
    <source>
        <dbReference type="Proteomes" id="UP000631114"/>
    </source>
</evidence>
<dbReference type="EMBL" id="JADFTS010000009">
    <property type="protein sequence ID" value="KAF9587325.1"/>
    <property type="molecule type" value="Genomic_DNA"/>
</dbReference>
<dbReference type="PANTHER" id="PTHR35733:SF1">
    <property type="entry name" value="OS02G0307800 PROTEIN"/>
    <property type="match status" value="1"/>
</dbReference>
<feature type="transmembrane region" description="Helical" evidence="2">
    <location>
        <begin position="44"/>
        <end position="63"/>
    </location>
</feature>
<evidence type="ECO:0000256" key="2">
    <source>
        <dbReference type="SAM" id="Phobius"/>
    </source>
</evidence>
<feature type="region of interest" description="Disordered" evidence="1">
    <location>
        <begin position="81"/>
        <end position="116"/>
    </location>
</feature>
<accession>A0A835GVP1</accession>
<keyword evidence="2" id="KW-0472">Membrane</keyword>
<name>A0A835GVP1_9MAGN</name>
<protein>
    <submittedName>
        <fullName evidence="3">Uncharacterized protein</fullName>
    </submittedName>
</protein>
<dbReference type="Pfam" id="PF11282">
    <property type="entry name" value="DUF3082"/>
    <property type="match status" value="1"/>
</dbReference>
<dbReference type="Proteomes" id="UP000631114">
    <property type="component" value="Unassembled WGS sequence"/>
</dbReference>
<gene>
    <name evidence="3" type="ORF">IFM89_001315</name>
</gene>
<dbReference type="InterPro" id="IPR021434">
    <property type="entry name" value="DUF3082"/>
</dbReference>
<dbReference type="PANTHER" id="PTHR35733">
    <property type="entry name" value="OS02G0307800 PROTEIN"/>
    <property type="match status" value="1"/>
</dbReference>
<dbReference type="OrthoDB" id="5296at2759"/>
<feature type="compositionally biased region" description="Polar residues" evidence="1">
    <location>
        <begin position="81"/>
        <end position="98"/>
    </location>
</feature>
<evidence type="ECO:0000256" key="1">
    <source>
        <dbReference type="SAM" id="MobiDB-lite"/>
    </source>
</evidence>
<keyword evidence="4" id="KW-1185">Reference proteome</keyword>
<sequence length="116" mass="12537">HLRSGTYLLIVDKVLTKRPCFTSSEVRSDNNNDKVRALRTTINGICYLATFVFSINSVGLILYSGQLALNSFMDGSKSEATFSQDEGKLGTNSVTTGTVDDKESNGSGDDKSDTTQ</sequence>
<proteinExistence type="predicted"/>
<keyword evidence="2" id="KW-0812">Transmembrane</keyword>
<keyword evidence="2" id="KW-1133">Transmembrane helix</keyword>
<feature type="compositionally biased region" description="Basic and acidic residues" evidence="1">
    <location>
        <begin position="99"/>
        <end position="116"/>
    </location>
</feature>
<dbReference type="AlphaFoldDB" id="A0A835GVP1"/>
<organism evidence="3 4">
    <name type="scientific">Coptis chinensis</name>
    <dbReference type="NCBI Taxonomy" id="261450"/>
    <lineage>
        <taxon>Eukaryota</taxon>
        <taxon>Viridiplantae</taxon>
        <taxon>Streptophyta</taxon>
        <taxon>Embryophyta</taxon>
        <taxon>Tracheophyta</taxon>
        <taxon>Spermatophyta</taxon>
        <taxon>Magnoliopsida</taxon>
        <taxon>Ranunculales</taxon>
        <taxon>Ranunculaceae</taxon>
        <taxon>Coptidoideae</taxon>
        <taxon>Coptis</taxon>
    </lineage>
</organism>
<comment type="caution">
    <text evidence="3">The sequence shown here is derived from an EMBL/GenBank/DDBJ whole genome shotgun (WGS) entry which is preliminary data.</text>
</comment>